<dbReference type="Proteomes" id="UP001370758">
    <property type="component" value="Unassembled WGS sequence"/>
</dbReference>
<evidence type="ECO:0000256" key="1">
    <source>
        <dbReference type="SAM" id="MobiDB-lite"/>
    </source>
</evidence>
<evidence type="ECO:0000313" key="3">
    <source>
        <dbReference type="Proteomes" id="UP001370758"/>
    </source>
</evidence>
<sequence length="472" mass="51951">MNSYSRPPPPENRVSICTAIKDAICLIYCGKRKPSEEWEKTEGGGVERKVLNAYSLISSEEQTRAPEGDKLPVFTRLKDWTEHQRKEAERRQEKSVQNSYGLPYGSEPVLVSYLDHTKSDRPVPTNPPISLWREALGIGSDKKLDTSGSGNINWGNYSGTVRMDYIPDFGGAGIAAGKSAPLYTPTLPNHSMNLSSPNIPTNFSSPSLPANFGGYSPSLLANFSSPSLPTSFSKPSPSINYGRPSLPINSGKPSPPINYGKPSPPTNYGKPSPPINYGKPRPSINYREPRPSLNYSQPTLPTNYGKQILPAKSNPSIEPAKPIMRLTNKSSADLGATSTSVTLWSKSAANAGNYGYDAAPEENDSISLKEQANLKKKHHHHSRRHGKHCRHHKSHKSSKDEAAQGVAVPAPSPLQVEVESVVERKHHKRCKKHRHRHRCHRHKLGKEEVMVFDPNTIPEAVWGGGYYGEPVV</sequence>
<reference evidence="2 3" key="1">
    <citation type="submission" date="2023-08" db="EMBL/GenBank/DDBJ databases">
        <authorList>
            <person name="Palmer J.M."/>
        </authorList>
    </citation>
    <scope>NUCLEOTIDE SEQUENCE [LARGE SCALE GENOMIC DNA]</scope>
    <source>
        <strain evidence="2 3">TWF481</strain>
    </source>
</reference>
<feature type="compositionally biased region" description="Basic residues" evidence="1">
    <location>
        <begin position="374"/>
        <end position="396"/>
    </location>
</feature>
<dbReference type="AlphaFoldDB" id="A0AAV9WM50"/>
<name>A0AAV9WM50_9PEZI</name>
<proteinExistence type="predicted"/>
<dbReference type="EMBL" id="JAVHJL010000002">
    <property type="protein sequence ID" value="KAK6509882.1"/>
    <property type="molecule type" value="Genomic_DNA"/>
</dbReference>
<gene>
    <name evidence="2" type="ORF">TWF481_004609</name>
</gene>
<protein>
    <submittedName>
        <fullName evidence="2">Uncharacterized protein</fullName>
    </submittedName>
</protein>
<accession>A0AAV9WM50</accession>
<feature type="region of interest" description="Disordered" evidence="1">
    <location>
        <begin position="231"/>
        <end position="294"/>
    </location>
</feature>
<comment type="caution">
    <text evidence="2">The sequence shown here is derived from an EMBL/GenBank/DDBJ whole genome shotgun (WGS) entry which is preliminary data.</text>
</comment>
<feature type="region of interest" description="Disordered" evidence="1">
    <location>
        <begin position="373"/>
        <end position="408"/>
    </location>
</feature>
<organism evidence="2 3">
    <name type="scientific">Arthrobotrys musiformis</name>
    <dbReference type="NCBI Taxonomy" id="47236"/>
    <lineage>
        <taxon>Eukaryota</taxon>
        <taxon>Fungi</taxon>
        <taxon>Dikarya</taxon>
        <taxon>Ascomycota</taxon>
        <taxon>Pezizomycotina</taxon>
        <taxon>Orbiliomycetes</taxon>
        <taxon>Orbiliales</taxon>
        <taxon>Orbiliaceae</taxon>
        <taxon>Arthrobotrys</taxon>
    </lineage>
</organism>
<keyword evidence="3" id="KW-1185">Reference proteome</keyword>
<evidence type="ECO:0000313" key="2">
    <source>
        <dbReference type="EMBL" id="KAK6509882.1"/>
    </source>
</evidence>